<keyword evidence="9" id="KW-1185">Reference proteome</keyword>
<evidence type="ECO:0000256" key="3">
    <source>
        <dbReference type="ARBA" id="ARBA00012662"/>
    </source>
</evidence>
<evidence type="ECO:0000256" key="5">
    <source>
        <dbReference type="ARBA" id="ARBA00022801"/>
    </source>
</evidence>
<dbReference type="InterPro" id="IPR016286">
    <property type="entry name" value="FUC_metazoa-typ"/>
</dbReference>
<comment type="function">
    <text evidence="1">Alpha-L-fucosidase is responsible for hydrolyzing the alpha-1,6-linked fucose joined to the reducing-end N-acetylglucosamine of the carbohydrate moieties of glycoproteins.</text>
</comment>
<dbReference type="EC" id="3.2.1.51" evidence="3"/>
<keyword evidence="6" id="KW-0326">Glycosidase</keyword>
<name>H1DGW4_9BACT</name>
<keyword evidence="5" id="KW-0378">Hydrolase</keyword>
<dbReference type="Gene3D" id="3.20.20.80">
    <property type="entry name" value="Glycosidases"/>
    <property type="match status" value="1"/>
</dbReference>
<dbReference type="AlphaFoldDB" id="H1DGW4"/>
<reference evidence="8 9" key="1">
    <citation type="submission" date="2012-01" db="EMBL/GenBank/DDBJ databases">
        <title>The Genome Sequence of Odoribacter laneus YIT 12061.</title>
        <authorList>
            <consortium name="The Broad Institute Genome Sequencing Platform"/>
            <person name="Earl A."/>
            <person name="Ward D."/>
            <person name="Feldgarden M."/>
            <person name="Gevers D."/>
            <person name="Morotomi M."/>
            <person name="Young S.K."/>
            <person name="Zeng Q."/>
            <person name="Gargeya S."/>
            <person name="Fitzgerald M."/>
            <person name="Haas B."/>
            <person name="Abouelleil A."/>
            <person name="Alvarado L."/>
            <person name="Arachchi H.M."/>
            <person name="Berlin A."/>
            <person name="Chapman S.B."/>
            <person name="Gearin G."/>
            <person name="Goldberg J."/>
            <person name="Griggs A."/>
            <person name="Gujja S."/>
            <person name="Hansen M."/>
            <person name="Heiman D."/>
            <person name="Howarth C."/>
            <person name="Larimer J."/>
            <person name="Lui A."/>
            <person name="MacDonald P.J.P."/>
            <person name="McCowen C."/>
            <person name="Montmayeur A."/>
            <person name="Murphy C."/>
            <person name="Neiman D."/>
            <person name="Pearson M."/>
            <person name="Priest M."/>
            <person name="Roberts A."/>
            <person name="Saif S."/>
            <person name="Shea T."/>
            <person name="Sisk P."/>
            <person name="Stolte C."/>
            <person name="Sykes S."/>
            <person name="Wortman J."/>
            <person name="Nusbaum C."/>
            <person name="Birren B."/>
        </authorList>
    </citation>
    <scope>NUCLEOTIDE SEQUENCE [LARGE SCALE GENOMIC DNA]</scope>
    <source>
        <strain evidence="8 9">YIT 12061</strain>
    </source>
</reference>
<evidence type="ECO:0000313" key="8">
    <source>
        <dbReference type="EMBL" id="EHP47647.1"/>
    </source>
</evidence>
<dbReference type="RefSeq" id="WP_009136648.1">
    <property type="nucleotide sequence ID" value="NZ_JH594596.1"/>
</dbReference>
<dbReference type="Pfam" id="PF01120">
    <property type="entry name" value="Alpha_L_fucos"/>
    <property type="match status" value="1"/>
</dbReference>
<keyword evidence="4" id="KW-0732">Signal</keyword>
<comment type="similarity">
    <text evidence="2">Belongs to the glycosyl hydrolase 29 family.</text>
</comment>
<organism evidence="8 9">
    <name type="scientific">Odoribacter laneus YIT 12061</name>
    <dbReference type="NCBI Taxonomy" id="742817"/>
    <lineage>
        <taxon>Bacteria</taxon>
        <taxon>Pseudomonadati</taxon>
        <taxon>Bacteroidota</taxon>
        <taxon>Bacteroidia</taxon>
        <taxon>Bacteroidales</taxon>
        <taxon>Odoribacteraceae</taxon>
        <taxon>Odoribacter</taxon>
    </lineage>
</organism>
<protein>
    <recommendedName>
        <fullName evidence="3">alpha-L-fucosidase</fullName>
        <ecNumber evidence="3">3.2.1.51</ecNumber>
    </recommendedName>
</protein>
<evidence type="ECO:0000259" key="7">
    <source>
        <dbReference type="Pfam" id="PF01120"/>
    </source>
</evidence>
<dbReference type="HOGENOM" id="CLU_401622_0_0_10"/>
<dbReference type="GO" id="GO:0004560">
    <property type="term" value="F:alpha-L-fucosidase activity"/>
    <property type="evidence" value="ECO:0007669"/>
    <property type="project" value="InterPro"/>
</dbReference>
<dbReference type="PANTHER" id="PTHR10030">
    <property type="entry name" value="ALPHA-L-FUCOSIDASE"/>
    <property type="match status" value="1"/>
</dbReference>
<feature type="domain" description="Glycoside hydrolase family 29 N-terminal" evidence="7">
    <location>
        <begin position="21"/>
        <end position="327"/>
    </location>
</feature>
<dbReference type="PATRIC" id="fig|742817.3.peg.1594"/>
<evidence type="ECO:0000256" key="6">
    <source>
        <dbReference type="ARBA" id="ARBA00023295"/>
    </source>
</evidence>
<dbReference type="PANTHER" id="PTHR10030:SF37">
    <property type="entry name" value="ALPHA-L-FUCOSIDASE-RELATED"/>
    <property type="match status" value="1"/>
</dbReference>
<dbReference type="STRING" id="742817.HMPREF9449_01500"/>
<dbReference type="SMART" id="SM00812">
    <property type="entry name" value="Alpha_L_fucos"/>
    <property type="match status" value="1"/>
</dbReference>
<evidence type="ECO:0000256" key="4">
    <source>
        <dbReference type="ARBA" id="ARBA00022729"/>
    </source>
</evidence>
<dbReference type="InterPro" id="IPR017853">
    <property type="entry name" value="GH"/>
</dbReference>
<proteinExistence type="inferred from homology"/>
<dbReference type="eggNOG" id="COG3669">
    <property type="taxonomic scope" value="Bacteria"/>
</dbReference>
<accession>H1DGW4</accession>
<dbReference type="GO" id="GO:0006004">
    <property type="term" value="P:fucose metabolic process"/>
    <property type="evidence" value="ECO:0007669"/>
    <property type="project" value="InterPro"/>
</dbReference>
<evidence type="ECO:0000256" key="1">
    <source>
        <dbReference type="ARBA" id="ARBA00004071"/>
    </source>
</evidence>
<dbReference type="GeneID" id="98069074"/>
<dbReference type="GO" id="GO:0005764">
    <property type="term" value="C:lysosome"/>
    <property type="evidence" value="ECO:0007669"/>
    <property type="project" value="TreeGrafter"/>
</dbReference>
<evidence type="ECO:0000313" key="9">
    <source>
        <dbReference type="Proteomes" id="UP000004892"/>
    </source>
</evidence>
<sequence length="696" mass="79523">MKKIVFLFLLCALGAYGEKKPDSKWLDQKFSMFIHWGIYSELGGVWEGKPITQGYSEQIQSQAGIFGDWYAAVADRFYPVCWNADSIVTLARRAGMKSIVFTSKHHDGFCMYHSRYTDYNIVDATPFKRDVMKELAEACRKQGMRFGVYFSLIDWHFPQAYPISSHNADPLTPEHYIYNLKQVEEIMTGYGDISEIWFDMGSLTSEQSRGLYHLVDSLQPSCMISGRLGNDCSDFSVLGDNEYPDDKIGVPWQTAASFFDETWGYRSWQKRGEVAEKRDEKLRSLIKVVSRGGNYLLNIGPKGDGSVVPFEQEVLEKMGSWLGKYGEGVYGVRANPFEYLYPWQDITVKGNRIYIFADKSVSPVNIRLDGLRGQILSASYVGGGPVTVRQEKGEWQLYGQPCWQEDSPLGVICLEMEDGWKVEPVNSRVRGKKWTLDNATPLYAYSCIDYYTGFRSTVAYTWGFQTSKKQVKPTLYYTDNERGRKIRMLVDGVEREVVLGDRNLQGNSVYLKKGTVKWGRVYTKPSGSVFGNLPAGIDRIPGNPEEAGWKKLTGFQYGKINELGMRQRKSLFLYTEIESDRVQRISVELGSGNGILVLLNGREITAHLSEKGKLYNKESVVLPLQKGKNQLVIKLYNRFEKKICFSIKPEEEYKVYKQEMGTFPLEPGKWHRCEIRPLDVLSKCSAMRLNNIELEF</sequence>
<dbReference type="EMBL" id="ADMC01000022">
    <property type="protein sequence ID" value="EHP47647.1"/>
    <property type="molecule type" value="Genomic_DNA"/>
</dbReference>
<dbReference type="SUPFAM" id="SSF51445">
    <property type="entry name" value="(Trans)glycosidases"/>
    <property type="match status" value="1"/>
</dbReference>
<dbReference type="GO" id="GO:0016139">
    <property type="term" value="P:glycoside catabolic process"/>
    <property type="evidence" value="ECO:0007669"/>
    <property type="project" value="TreeGrafter"/>
</dbReference>
<dbReference type="Proteomes" id="UP000004892">
    <property type="component" value="Unassembled WGS sequence"/>
</dbReference>
<comment type="caution">
    <text evidence="8">The sequence shown here is derived from an EMBL/GenBank/DDBJ whole genome shotgun (WGS) entry which is preliminary data.</text>
</comment>
<dbReference type="PRINTS" id="PR00741">
    <property type="entry name" value="GLHYDRLASE29"/>
</dbReference>
<dbReference type="InterPro" id="IPR000933">
    <property type="entry name" value="Glyco_hydro_29"/>
</dbReference>
<evidence type="ECO:0000256" key="2">
    <source>
        <dbReference type="ARBA" id="ARBA00007951"/>
    </source>
</evidence>
<dbReference type="InterPro" id="IPR057739">
    <property type="entry name" value="Glyco_hydro_29_N"/>
</dbReference>
<gene>
    <name evidence="8" type="ORF">HMPREF9449_01500</name>
</gene>